<dbReference type="GO" id="GO:0000175">
    <property type="term" value="F:3'-5'-RNA exonuclease activity"/>
    <property type="evidence" value="ECO:0007669"/>
    <property type="project" value="TreeGrafter"/>
</dbReference>
<dbReference type="SUPFAM" id="SSF56219">
    <property type="entry name" value="DNase I-like"/>
    <property type="match status" value="1"/>
</dbReference>
<dbReference type="PANTHER" id="PTHR12121:SF36">
    <property type="entry name" value="ENDONUCLEASE_EXONUCLEASE_PHOSPHATASE DOMAIN-CONTAINING PROTEIN"/>
    <property type="match status" value="1"/>
</dbReference>
<dbReference type="CDD" id="cd09083">
    <property type="entry name" value="EEP-1"/>
    <property type="match status" value="1"/>
</dbReference>
<dbReference type="Pfam" id="PF03372">
    <property type="entry name" value="Exo_endo_phos"/>
    <property type="match status" value="1"/>
</dbReference>
<sequence>MGASRYATRGLHGPPAGDPVNRLLGTVEAPLLHVMTLNVRRPMPSLLSSPSDRWARRRPALVSMLRRESPSILCAQEVLPGPAAEIAAALGPSFARIGVGRRRGGRGEGCPVFFDRDRLELLHHRQRALSDTPDVLGTRSWGNLVPRIVTVGAFRDRITGARFAVVNTHLDPFSARSRMRGVEAIRSEVRGTGLPTLVLGDMNTGAESEALRALRAGDLLTDTWTVAAERVTPAWGTYAGYRAPVRDGKRIDVILATSDIEVERVGIDARTEDGIAPSDHLAVHAALEVPR</sequence>
<dbReference type="PANTHER" id="PTHR12121">
    <property type="entry name" value="CARBON CATABOLITE REPRESSOR PROTEIN 4"/>
    <property type="match status" value="1"/>
</dbReference>
<name>A0A177KFT9_9MICO</name>
<dbReference type="Gene3D" id="3.60.10.10">
    <property type="entry name" value="Endonuclease/exonuclease/phosphatase"/>
    <property type="match status" value="1"/>
</dbReference>
<evidence type="ECO:0000313" key="3">
    <source>
        <dbReference type="Proteomes" id="UP000076998"/>
    </source>
</evidence>
<dbReference type="InterPro" id="IPR005135">
    <property type="entry name" value="Endo/exonuclease/phosphatase"/>
</dbReference>
<gene>
    <name evidence="2" type="ORF">AYL44_03770</name>
</gene>
<reference evidence="2 3" key="1">
    <citation type="submission" date="2016-02" db="EMBL/GenBank/DDBJ databases">
        <authorList>
            <person name="Wen L."/>
            <person name="He K."/>
            <person name="Yang H."/>
        </authorList>
    </citation>
    <scope>NUCLEOTIDE SEQUENCE [LARGE SCALE GENOMIC DNA]</scope>
    <source>
        <strain evidence="2 3">CD11_3</strain>
    </source>
</reference>
<dbReference type="AlphaFoldDB" id="A0A177KFT9"/>
<evidence type="ECO:0000259" key="1">
    <source>
        <dbReference type="Pfam" id="PF03372"/>
    </source>
</evidence>
<comment type="caution">
    <text evidence="2">The sequence shown here is derived from an EMBL/GenBank/DDBJ whole genome shotgun (WGS) entry which is preliminary data.</text>
</comment>
<dbReference type="EMBL" id="LSTV01000001">
    <property type="protein sequence ID" value="OAH51957.1"/>
    <property type="molecule type" value="Genomic_DNA"/>
</dbReference>
<dbReference type="OrthoDB" id="9793162at2"/>
<dbReference type="Proteomes" id="UP000076998">
    <property type="component" value="Unassembled WGS sequence"/>
</dbReference>
<dbReference type="InterPro" id="IPR050410">
    <property type="entry name" value="CCR4/nocturin_mRNA_transcr"/>
</dbReference>
<evidence type="ECO:0000313" key="2">
    <source>
        <dbReference type="EMBL" id="OAH51957.1"/>
    </source>
</evidence>
<dbReference type="InterPro" id="IPR036691">
    <property type="entry name" value="Endo/exonu/phosph_ase_sf"/>
</dbReference>
<protein>
    <recommendedName>
        <fullName evidence="1">Endonuclease/exonuclease/phosphatase domain-containing protein</fullName>
    </recommendedName>
</protein>
<accession>A0A177KFT9</accession>
<feature type="domain" description="Endonuclease/exonuclease/phosphatase" evidence="1">
    <location>
        <begin position="35"/>
        <end position="280"/>
    </location>
</feature>
<organism evidence="2 3">
    <name type="scientific">Microbacterium oleivorans</name>
    <dbReference type="NCBI Taxonomy" id="273677"/>
    <lineage>
        <taxon>Bacteria</taxon>
        <taxon>Bacillati</taxon>
        <taxon>Actinomycetota</taxon>
        <taxon>Actinomycetes</taxon>
        <taxon>Micrococcales</taxon>
        <taxon>Microbacteriaceae</taxon>
        <taxon>Microbacterium</taxon>
    </lineage>
</organism>
<proteinExistence type="predicted"/>